<evidence type="ECO:0000259" key="2">
    <source>
        <dbReference type="Pfam" id="PF18998"/>
    </source>
</evidence>
<feature type="chain" id="PRO_5042864460" evidence="1">
    <location>
        <begin position="27"/>
        <end position="906"/>
    </location>
</feature>
<dbReference type="Pfam" id="PF18998">
    <property type="entry name" value="Flg_new_2"/>
    <property type="match status" value="1"/>
</dbReference>
<feature type="signal peptide" evidence="1">
    <location>
        <begin position="1"/>
        <end position="26"/>
    </location>
</feature>
<dbReference type="SUPFAM" id="SSF49478">
    <property type="entry name" value="Cna protein B-type domain"/>
    <property type="match status" value="1"/>
</dbReference>
<reference evidence="4" key="2">
    <citation type="submission" date="2016-11" db="EMBL/GenBank/DDBJ databases">
        <authorList>
            <person name="Varghese N."/>
            <person name="Submissions S."/>
        </authorList>
    </citation>
    <scope>NUCLEOTIDE SEQUENCE</scope>
    <source>
        <strain evidence="4">DSM 4029</strain>
    </source>
</reference>
<dbReference type="EMBL" id="WWVX01000003">
    <property type="protein sequence ID" value="MZL69384.1"/>
    <property type="molecule type" value="Genomic_DNA"/>
</dbReference>
<dbReference type="Gene3D" id="2.60.40.10">
    <property type="entry name" value="Immunoglobulins"/>
    <property type="match status" value="1"/>
</dbReference>
<dbReference type="EMBL" id="FQVY01000004">
    <property type="protein sequence ID" value="SHG45700.1"/>
    <property type="molecule type" value="Genomic_DNA"/>
</dbReference>
<evidence type="ECO:0000313" key="4">
    <source>
        <dbReference type="EMBL" id="SHG45700.1"/>
    </source>
</evidence>
<dbReference type="Gene3D" id="2.60.40.4270">
    <property type="entry name" value="Listeria-Bacteroides repeat domain"/>
    <property type="match status" value="1"/>
</dbReference>
<dbReference type="InterPro" id="IPR044060">
    <property type="entry name" value="Bacterial_rp_domain"/>
</dbReference>
<dbReference type="Proteomes" id="UP000474718">
    <property type="component" value="Unassembled WGS sequence"/>
</dbReference>
<evidence type="ECO:0000313" key="3">
    <source>
        <dbReference type="EMBL" id="MZL69384.1"/>
    </source>
</evidence>
<evidence type="ECO:0000313" key="6">
    <source>
        <dbReference type="Proteomes" id="UP000474718"/>
    </source>
</evidence>
<proteinExistence type="predicted"/>
<reference evidence="3 6" key="3">
    <citation type="journal article" date="2019" name="Nat. Med.">
        <title>A library of human gut bacterial isolates paired with longitudinal multiomics data enables mechanistic microbiome research.</title>
        <authorList>
            <person name="Poyet M."/>
            <person name="Groussin M."/>
            <person name="Gibbons S.M."/>
            <person name="Avila-Pacheco J."/>
            <person name="Jiang X."/>
            <person name="Kearney S.M."/>
            <person name="Perrotta A.R."/>
            <person name="Berdy B."/>
            <person name="Zhao S."/>
            <person name="Lieberman T.D."/>
            <person name="Swanson P.K."/>
            <person name="Smith M."/>
            <person name="Roesemann S."/>
            <person name="Alexander J.E."/>
            <person name="Rich S.A."/>
            <person name="Livny J."/>
            <person name="Vlamakis H."/>
            <person name="Clish C."/>
            <person name="Bullock K."/>
            <person name="Deik A."/>
            <person name="Scott J."/>
            <person name="Pierce K.A."/>
            <person name="Xavier R.J."/>
            <person name="Alm E.J."/>
        </authorList>
    </citation>
    <scope>NUCLEOTIDE SEQUENCE [LARGE SCALE GENOMIC DNA]</scope>
    <source>
        <strain evidence="3 6">BIOML-A2</strain>
    </source>
</reference>
<keyword evidence="1" id="KW-0732">Signal</keyword>
<dbReference type="InterPro" id="IPR042229">
    <property type="entry name" value="Listeria/Bacterioides_rpt_sf"/>
</dbReference>
<evidence type="ECO:0000313" key="5">
    <source>
        <dbReference type="Proteomes" id="UP000184089"/>
    </source>
</evidence>
<name>A0AAQ1RWT8_9FIRM</name>
<dbReference type="InterPro" id="IPR013783">
    <property type="entry name" value="Ig-like_fold"/>
</dbReference>
<comment type="caution">
    <text evidence="4">The sequence shown here is derived from an EMBL/GenBank/DDBJ whole genome shotgun (WGS) entry which is preliminary data.</text>
</comment>
<gene>
    <name evidence="3" type="ORF">GT747_06325</name>
    <name evidence="4" type="ORF">SAMN05444424_2447</name>
</gene>
<protein>
    <submittedName>
        <fullName evidence="4">Repeat domain (List_Bact_rpt)</fullName>
    </submittedName>
</protein>
<evidence type="ECO:0000256" key="1">
    <source>
        <dbReference type="SAM" id="SignalP"/>
    </source>
</evidence>
<sequence>MGKKWLSGLLVVELLVGVIPPGAVHAADPPEIIDSDPILFLGDTDVVLTEGEEAGYTKLYWDENKNGVVDSGEQPLAIDSTSLQGDRDKGYDLSGREIAAGTLAYPYPTPIEDVHISMTGGTIDRLSGSYMSPVEGDVTISVTGGRIVGANGQNGIIAAVNFDTASVGGDVSISIGGSAFVAQAVYSGSVSGNGSFAGKESVTISGNAVIGSESLGTCGVFAGGQQFGDTCAGGCTLTVTDGSIVGDLGGSGYRGTKFGGDVTVNLTGGSVSGNLIGCRASTPAPKYAINMSGGVVEGSVVGSQKCVAGSAFELNLTGGTVRKDVIGMCDTGAWSGGINLGGGQIDGQLMLRKTAEVQAPTSGGITLQGQPAFGASGSILLREGEVITLTGPLTGSAGGIRVAPQVKAVGTAVIVPANEGLQTALRADRFTGVELNEDTALCLNDEGDVIAITGAQTLAYDLGGAAGTPPVGGLYYPGESVTLATAPSREGYAFQGWKVGDSLYAAGGSLAMPRGAVTLIAQWAPAGNLDVSVSDETKPLPGALVVVKEGEKILQSQVADGMGKAVFNDLPYGVYTLEVTCQNSAGIDVMRTCSVSVEGDSTSVSVSFKDAQLRLNTQISGSVPVAADGLEEAVSQAEKEAIRGASGEGSAVEITVTLTAEPVSENAPEREVFAGPVAQTDHLLLDYFDLSLTKTLKVLQGGVEVERSAEPIVESPGLLTVYLPMSGDLADQLAANHRALEDIVVWRQHGDTPPVQLARGSAASGGGVLLHRHGAGDPLCCFAGTKILGICVGPAPEYPGLPNLRRCRGGGDDLSQRRHRLFGGVVAHPLHCAGRGVWDRLGQGQWRGDRPGGNIHLLQYRCTRSDRGHLCRESGAPFAGRTRCAGRARCARCTGSARDPRRAGIA</sequence>
<organism evidence="4 5">
    <name type="scientific">Bittarella massiliensis</name>
    <name type="common">ex Durand et al. 2017</name>
    <dbReference type="NCBI Taxonomy" id="1720313"/>
    <lineage>
        <taxon>Bacteria</taxon>
        <taxon>Bacillati</taxon>
        <taxon>Bacillota</taxon>
        <taxon>Clostridia</taxon>
        <taxon>Eubacteriales</taxon>
        <taxon>Oscillospiraceae</taxon>
        <taxon>Bittarella (ex Durand et al. 2017)</taxon>
    </lineage>
</organism>
<dbReference type="AlphaFoldDB" id="A0AAQ1RWT8"/>
<keyword evidence="6" id="KW-1185">Reference proteome</keyword>
<reference evidence="5" key="1">
    <citation type="submission" date="2016-11" db="EMBL/GenBank/DDBJ databases">
        <authorList>
            <person name="Jaros S."/>
            <person name="Januszkiewicz K."/>
            <person name="Wedrychowicz H."/>
        </authorList>
    </citation>
    <scope>NUCLEOTIDE SEQUENCE [LARGE SCALE GENOMIC DNA]</scope>
    <source>
        <strain evidence="5">DSM 4029</strain>
    </source>
</reference>
<accession>A0AAQ1RWT8</accession>
<feature type="domain" description="Bacterial repeat" evidence="2">
    <location>
        <begin position="467"/>
        <end position="525"/>
    </location>
</feature>
<dbReference type="Proteomes" id="UP000184089">
    <property type="component" value="Unassembled WGS sequence"/>
</dbReference>